<dbReference type="Pfam" id="PF13590">
    <property type="entry name" value="DUF4136"/>
    <property type="match status" value="1"/>
</dbReference>
<proteinExistence type="predicted"/>
<evidence type="ECO:0000259" key="2">
    <source>
        <dbReference type="Pfam" id="PF13590"/>
    </source>
</evidence>
<dbReference type="EMBL" id="LPUF01000001">
    <property type="protein sequence ID" value="OQK18341.1"/>
    <property type="molecule type" value="Genomic_DNA"/>
</dbReference>
<keyword evidence="1" id="KW-0732">Signal</keyword>
<feature type="chain" id="PRO_5013274830" description="DUF4136 domain-containing protein" evidence="1">
    <location>
        <begin position="31"/>
        <end position="206"/>
    </location>
</feature>
<comment type="caution">
    <text evidence="3">The sequence shown here is derived from an EMBL/GenBank/DDBJ whole genome shotgun (WGS) entry which is preliminary data.</text>
</comment>
<dbReference type="InterPro" id="IPR025411">
    <property type="entry name" value="DUF4136"/>
</dbReference>
<evidence type="ECO:0000313" key="3">
    <source>
        <dbReference type="EMBL" id="OQK18341.1"/>
    </source>
</evidence>
<name>A0A1V8M9R9_9GAMM</name>
<sequence>MKFTPSAIRKKMKYSILVFFCTFFMGGCSSLSLSTDYDNSIDFSTFKTYRWHTENEHNTASLKYLNNILDQRIRSTIDQELQINHFIKKEDGAVDFWVNYSVVIEDKTDIRTYNNYNGLYPGYSYRAGYGYYGRGIGAAYGVGSETQITQYKQGTLIIDIISPKTDQLIWRGAADGRLPKNANREESDKLVHQYVTKILSNFPPKE</sequence>
<keyword evidence="4" id="KW-1185">Reference proteome</keyword>
<dbReference type="STRING" id="1420851.AU255_11145"/>
<dbReference type="Gene3D" id="3.30.160.670">
    <property type="match status" value="1"/>
</dbReference>
<dbReference type="PROSITE" id="PS51257">
    <property type="entry name" value="PROKAR_LIPOPROTEIN"/>
    <property type="match status" value="1"/>
</dbReference>
<dbReference type="Proteomes" id="UP000191980">
    <property type="component" value="Unassembled WGS sequence"/>
</dbReference>
<feature type="signal peptide" evidence="1">
    <location>
        <begin position="1"/>
        <end position="30"/>
    </location>
</feature>
<evidence type="ECO:0000256" key="1">
    <source>
        <dbReference type="SAM" id="SignalP"/>
    </source>
</evidence>
<organism evidence="3 4">
    <name type="scientific">Methyloprofundus sedimenti</name>
    <dbReference type="NCBI Taxonomy" id="1420851"/>
    <lineage>
        <taxon>Bacteria</taxon>
        <taxon>Pseudomonadati</taxon>
        <taxon>Pseudomonadota</taxon>
        <taxon>Gammaproteobacteria</taxon>
        <taxon>Methylococcales</taxon>
        <taxon>Methylococcaceae</taxon>
        <taxon>Methyloprofundus</taxon>
    </lineage>
</organism>
<feature type="domain" description="DUF4136" evidence="2">
    <location>
        <begin position="34"/>
        <end position="204"/>
    </location>
</feature>
<dbReference type="AlphaFoldDB" id="A0A1V8M9R9"/>
<accession>A0A1V8M9R9</accession>
<gene>
    <name evidence="3" type="ORF">AU255_11145</name>
</gene>
<evidence type="ECO:0000313" key="4">
    <source>
        <dbReference type="Proteomes" id="UP000191980"/>
    </source>
</evidence>
<protein>
    <recommendedName>
        <fullName evidence="2">DUF4136 domain-containing protein</fullName>
    </recommendedName>
</protein>
<reference evidence="3 4" key="1">
    <citation type="submission" date="2015-12" db="EMBL/GenBank/DDBJ databases">
        <authorList>
            <person name="Shamseldin A."/>
            <person name="Moawad H."/>
            <person name="Abd El-Rahim W.M."/>
            <person name="Sadowsky M.J."/>
        </authorList>
    </citation>
    <scope>NUCLEOTIDE SEQUENCE [LARGE SCALE GENOMIC DNA]</scope>
    <source>
        <strain evidence="3 4">WF1</strain>
    </source>
</reference>